<keyword evidence="3" id="KW-1185">Reference proteome</keyword>
<dbReference type="Pfam" id="PF12732">
    <property type="entry name" value="YtxH"/>
    <property type="match status" value="1"/>
</dbReference>
<protein>
    <submittedName>
        <fullName evidence="2">YtxH domain-containing protein</fullName>
    </submittedName>
</protein>
<dbReference type="PANTHER" id="PTHR35792">
    <property type="entry name" value="GENERAL STRESS PROTEIN"/>
    <property type="match status" value="1"/>
</dbReference>
<evidence type="ECO:0000313" key="3">
    <source>
        <dbReference type="Proteomes" id="UP000812031"/>
    </source>
</evidence>
<name>A0ABS6XQE2_9FLAO</name>
<reference evidence="2 3" key="1">
    <citation type="submission" date="2021-07" db="EMBL/GenBank/DDBJ databases">
        <title>Flavobacterium sp. nov. isolated from sediment on the Taihu Lake.</title>
        <authorList>
            <person name="Qu J.-H."/>
        </authorList>
    </citation>
    <scope>NUCLEOTIDE SEQUENCE [LARGE SCALE GENOMIC DNA]</scope>
    <source>
        <strain evidence="2 3">NAS39</strain>
    </source>
</reference>
<sequence>MSNNTGNTIVAILVGAAIGAGVGILFAPDKGSKTREKLKDGFDDAKHNLQDKFHEVSEKVIGKAMVAKDDIDGNFENIVSTLSHKTEDVISFLENKLAELKLKNAKFQK</sequence>
<proteinExistence type="predicted"/>
<dbReference type="Proteomes" id="UP000812031">
    <property type="component" value="Unassembled WGS sequence"/>
</dbReference>
<dbReference type="RefSeq" id="WP_219315447.1">
    <property type="nucleotide sequence ID" value="NZ_JAHWYN010000001.1"/>
</dbReference>
<accession>A0ABS6XQE2</accession>
<evidence type="ECO:0000256" key="1">
    <source>
        <dbReference type="SAM" id="Phobius"/>
    </source>
</evidence>
<dbReference type="InterPro" id="IPR052928">
    <property type="entry name" value="Desiccation-related_membrane"/>
</dbReference>
<dbReference type="PANTHER" id="PTHR35792:SF2">
    <property type="entry name" value="GENERAL STRESS PROTEIN"/>
    <property type="match status" value="1"/>
</dbReference>
<keyword evidence="1" id="KW-0472">Membrane</keyword>
<dbReference type="InterPro" id="IPR024623">
    <property type="entry name" value="YtxH"/>
</dbReference>
<gene>
    <name evidence="2" type="ORF">KZH69_00220</name>
</gene>
<comment type="caution">
    <text evidence="2">The sequence shown here is derived from an EMBL/GenBank/DDBJ whole genome shotgun (WGS) entry which is preliminary data.</text>
</comment>
<feature type="transmembrane region" description="Helical" evidence="1">
    <location>
        <begin position="6"/>
        <end position="27"/>
    </location>
</feature>
<evidence type="ECO:0000313" key="2">
    <source>
        <dbReference type="EMBL" id="MBW4358900.1"/>
    </source>
</evidence>
<organism evidence="2 3">
    <name type="scientific">Flavobacterium taihuense</name>
    <dbReference type="NCBI Taxonomy" id="2857508"/>
    <lineage>
        <taxon>Bacteria</taxon>
        <taxon>Pseudomonadati</taxon>
        <taxon>Bacteroidota</taxon>
        <taxon>Flavobacteriia</taxon>
        <taxon>Flavobacteriales</taxon>
        <taxon>Flavobacteriaceae</taxon>
        <taxon>Flavobacterium</taxon>
    </lineage>
</organism>
<dbReference type="EMBL" id="JAHWYN010000001">
    <property type="protein sequence ID" value="MBW4358900.1"/>
    <property type="molecule type" value="Genomic_DNA"/>
</dbReference>
<keyword evidence="1" id="KW-1133">Transmembrane helix</keyword>
<keyword evidence="1" id="KW-0812">Transmembrane</keyword>